<protein>
    <submittedName>
        <fullName evidence="1">Uncharacterized protein</fullName>
    </submittedName>
</protein>
<keyword evidence="2" id="KW-1185">Reference proteome</keyword>
<proteinExistence type="predicted"/>
<evidence type="ECO:0000313" key="2">
    <source>
        <dbReference type="Proteomes" id="UP000793456"/>
    </source>
</evidence>
<dbReference type="Proteomes" id="UP000793456">
    <property type="component" value="Chromosome II"/>
</dbReference>
<name>A0ACD3RS03_LARCR</name>
<evidence type="ECO:0000313" key="1">
    <source>
        <dbReference type="EMBL" id="TMS22090.1"/>
    </source>
</evidence>
<comment type="caution">
    <text evidence="1">The sequence shown here is derived from an EMBL/GenBank/DDBJ whole genome shotgun (WGS) entry which is preliminary data.</text>
</comment>
<dbReference type="EMBL" id="CM011675">
    <property type="protein sequence ID" value="TMS22090.1"/>
    <property type="molecule type" value="Genomic_DNA"/>
</dbReference>
<organism evidence="1 2">
    <name type="scientific">Larimichthys crocea</name>
    <name type="common">Large yellow croaker</name>
    <name type="synonym">Pseudosciaena crocea</name>
    <dbReference type="NCBI Taxonomy" id="215358"/>
    <lineage>
        <taxon>Eukaryota</taxon>
        <taxon>Metazoa</taxon>
        <taxon>Chordata</taxon>
        <taxon>Craniata</taxon>
        <taxon>Vertebrata</taxon>
        <taxon>Euteleostomi</taxon>
        <taxon>Actinopterygii</taxon>
        <taxon>Neopterygii</taxon>
        <taxon>Teleostei</taxon>
        <taxon>Neoteleostei</taxon>
        <taxon>Acanthomorphata</taxon>
        <taxon>Eupercaria</taxon>
        <taxon>Sciaenidae</taxon>
        <taxon>Larimichthys</taxon>
    </lineage>
</organism>
<reference evidence="1" key="1">
    <citation type="submission" date="2018-11" db="EMBL/GenBank/DDBJ databases">
        <title>The sequence and de novo assembly of Larimichthys crocea genome using PacBio and Hi-C technologies.</title>
        <authorList>
            <person name="Xu P."/>
            <person name="Chen B."/>
            <person name="Zhou Z."/>
            <person name="Ke Q."/>
            <person name="Wu Y."/>
            <person name="Bai H."/>
            <person name="Pu F."/>
        </authorList>
    </citation>
    <scope>NUCLEOTIDE SEQUENCE</scope>
    <source>
        <tissue evidence="1">Muscle</tissue>
    </source>
</reference>
<sequence>MGEGRKVEKVEKGDQRRERREIQGGSEPCSQSGRRDRHGDVSDGELTRKPGSVRSAPAKGTTGLWWPTEASRVPLKKCEDEQLTLKLINRPMLILRGENGFICHHKNSNILDASRSVYDIFTLEFSNGAYHIKGVDGRFWYVNSSGLVYSDGEVPEDFSLELLEHGRLAIRGKNGKYLRGDQGGTLKGDGHCLSSSALWEY</sequence>
<accession>A0ACD3RS03</accession>
<gene>
    <name evidence="1" type="ORF">E3U43_012355</name>
</gene>